<dbReference type="Pfam" id="PF04338">
    <property type="entry name" value="DUF481"/>
    <property type="match status" value="1"/>
</dbReference>
<accession>A0A4V1L5B8</accession>
<evidence type="ECO:0000313" key="2">
    <source>
        <dbReference type="Proteomes" id="UP000289437"/>
    </source>
</evidence>
<dbReference type="Proteomes" id="UP000289437">
    <property type="component" value="Unassembled WGS sequence"/>
</dbReference>
<reference evidence="1 2" key="1">
    <citation type="submission" date="2018-11" db="EMBL/GenBank/DDBJ databases">
        <authorList>
            <person name="Mardanov A.V."/>
            <person name="Ravin N.V."/>
            <person name="Dedysh S.N."/>
        </authorList>
    </citation>
    <scope>NUCLEOTIDE SEQUENCE [LARGE SCALE GENOMIC DNA]</scope>
    <source>
        <strain evidence="1 2">AF10</strain>
    </source>
</reference>
<name>A0A4V1L5B8_9BACT</name>
<comment type="caution">
    <text evidence="1">The sequence shown here is derived from an EMBL/GenBank/DDBJ whole genome shotgun (WGS) entry which is preliminary data.</text>
</comment>
<dbReference type="InterPro" id="IPR007433">
    <property type="entry name" value="DUF481"/>
</dbReference>
<organism evidence="1 2">
    <name type="scientific">Granulicella sibirica</name>
    <dbReference type="NCBI Taxonomy" id="2479048"/>
    <lineage>
        <taxon>Bacteria</taxon>
        <taxon>Pseudomonadati</taxon>
        <taxon>Acidobacteriota</taxon>
        <taxon>Terriglobia</taxon>
        <taxon>Terriglobales</taxon>
        <taxon>Acidobacteriaceae</taxon>
        <taxon>Granulicella</taxon>
    </lineage>
</organism>
<sequence>MIGHAQDKPAKPEPDVIVFTNGDQLKGTFVRGVGQSITFHSDMAGDISVTLDKVKELHVHGQFAVLRKDAPITKQPVQPSSIDVEAGKLTVAAAPPAPEKTMPVADIGFVVDKATYQHDVTAKAKIYQGWNGSIGAGATIIRSTQNGSTYNAAVALVRTIPQAAFLPPNNRTTLDFTESYGKITQPNIPQTDPPSSVETKTSIMHADLERDRYFSPRFYALGELAFDHNYSSGLDLQQIYGGGFGWTPIQKPNQQLDLKADVHYEKQQFQTPDSNQNLIGSTFAENYRRNLPRKLVLTETASIIPAWNNTNAYSANAQVVLAAPVFNRFNLTVTTSDNFINNPAFGFKKNTYQFITGISYTLH</sequence>
<protein>
    <submittedName>
        <fullName evidence="1">Peptide chain release factor RF-3</fullName>
    </submittedName>
</protein>
<keyword evidence="2" id="KW-1185">Reference proteome</keyword>
<dbReference type="AlphaFoldDB" id="A0A4V1L5B8"/>
<reference evidence="2" key="2">
    <citation type="submission" date="2019-02" db="EMBL/GenBank/DDBJ databases">
        <title>Granulicella sibirica sp. nov., a psychrotolerant acidobacterium isolated from an organic soil layer in forested tundra, West Siberia.</title>
        <authorList>
            <person name="Oshkin I.Y."/>
            <person name="Kulichevskaya I.S."/>
            <person name="Rijpstra W.I.C."/>
            <person name="Sinninghe Damste J.S."/>
            <person name="Rakitin A.L."/>
            <person name="Ravin N.V."/>
            <person name="Dedysh S.N."/>
        </authorList>
    </citation>
    <scope>NUCLEOTIDE SEQUENCE [LARGE SCALE GENOMIC DNA]</scope>
    <source>
        <strain evidence="2">AF10</strain>
    </source>
</reference>
<evidence type="ECO:0000313" key="1">
    <source>
        <dbReference type="EMBL" id="RXH55214.1"/>
    </source>
</evidence>
<proteinExistence type="predicted"/>
<gene>
    <name evidence="1" type="ORF">GRAN_4318</name>
</gene>
<dbReference type="EMBL" id="RDSM01000003">
    <property type="protein sequence ID" value="RXH55214.1"/>
    <property type="molecule type" value="Genomic_DNA"/>
</dbReference>